<feature type="non-terminal residue" evidence="3">
    <location>
        <position position="1"/>
    </location>
</feature>
<sequence>RLSCFCNITIGSNNTKWVQVIRPRLAATTAQMTKAGAKGAGGMVGAMAVVGVGVLVVKKLKATKTNGERRRPLPRPKPPRVFPTKFVR</sequence>
<evidence type="ECO:0000256" key="1">
    <source>
        <dbReference type="SAM" id="MobiDB-lite"/>
    </source>
</evidence>
<name>A0ABD3WI98_SINWO</name>
<dbReference type="EMBL" id="JBJQND010000006">
    <property type="protein sequence ID" value="KAL3873696.1"/>
    <property type="molecule type" value="Genomic_DNA"/>
</dbReference>
<dbReference type="Proteomes" id="UP001634394">
    <property type="component" value="Unassembled WGS sequence"/>
</dbReference>
<feature type="region of interest" description="Disordered" evidence="1">
    <location>
        <begin position="64"/>
        <end position="88"/>
    </location>
</feature>
<evidence type="ECO:0000313" key="4">
    <source>
        <dbReference type="Proteomes" id="UP001634394"/>
    </source>
</evidence>
<keyword evidence="4" id="KW-1185">Reference proteome</keyword>
<keyword evidence="2" id="KW-1133">Transmembrane helix</keyword>
<proteinExistence type="predicted"/>
<reference evidence="3 4" key="1">
    <citation type="submission" date="2024-11" db="EMBL/GenBank/DDBJ databases">
        <title>Chromosome-level genome assembly of the freshwater bivalve Anodonta woodiana.</title>
        <authorList>
            <person name="Chen X."/>
        </authorList>
    </citation>
    <scope>NUCLEOTIDE SEQUENCE [LARGE SCALE GENOMIC DNA]</scope>
    <source>
        <strain evidence="3">MN2024</strain>
        <tissue evidence="3">Gills</tissue>
    </source>
</reference>
<organism evidence="3 4">
    <name type="scientific">Sinanodonta woodiana</name>
    <name type="common">Chinese pond mussel</name>
    <name type="synonym">Anodonta woodiana</name>
    <dbReference type="NCBI Taxonomy" id="1069815"/>
    <lineage>
        <taxon>Eukaryota</taxon>
        <taxon>Metazoa</taxon>
        <taxon>Spiralia</taxon>
        <taxon>Lophotrochozoa</taxon>
        <taxon>Mollusca</taxon>
        <taxon>Bivalvia</taxon>
        <taxon>Autobranchia</taxon>
        <taxon>Heteroconchia</taxon>
        <taxon>Palaeoheterodonta</taxon>
        <taxon>Unionida</taxon>
        <taxon>Unionoidea</taxon>
        <taxon>Unionidae</taxon>
        <taxon>Unioninae</taxon>
        <taxon>Sinanodonta</taxon>
    </lineage>
</organism>
<accession>A0ABD3WI98</accession>
<keyword evidence="2" id="KW-0812">Transmembrane</keyword>
<evidence type="ECO:0000313" key="3">
    <source>
        <dbReference type="EMBL" id="KAL3873696.1"/>
    </source>
</evidence>
<comment type="caution">
    <text evidence="3">The sequence shown here is derived from an EMBL/GenBank/DDBJ whole genome shotgun (WGS) entry which is preliminary data.</text>
</comment>
<protein>
    <submittedName>
        <fullName evidence="3">Uncharacterized protein</fullName>
    </submittedName>
</protein>
<feature type="transmembrane region" description="Helical" evidence="2">
    <location>
        <begin position="39"/>
        <end position="57"/>
    </location>
</feature>
<dbReference type="AlphaFoldDB" id="A0ABD3WI98"/>
<keyword evidence="2" id="KW-0472">Membrane</keyword>
<evidence type="ECO:0000256" key="2">
    <source>
        <dbReference type="SAM" id="Phobius"/>
    </source>
</evidence>
<gene>
    <name evidence="3" type="ORF">ACJMK2_036786</name>
</gene>